<reference evidence="2 3" key="1">
    <citation type="submission" date="2016-04" db="EMBL/GenBank/DDBJ databases">
        <authorList>
            <person name="Evans L.H."/>
            <person name="Alamgir A."/>
            <person name="Owens N."/>
            <person name="Weber N.D."/>
            <person name="Virtaneva K."/>
            <person name="Barbian K."/>
            <person name="Babar A."/>
            <person name="Rosenke K."/>
        </authorList>
    </citation>
    <scope>NUCLEOTIDE SEQUENCE [LARGE SCALE GENOMIC DNA]</scope>
    <source>
        <strain evidence="2 3">JL2886</strain>
    </source>
</reference>
<dbReference type="GO" id="GO:0005524">
    <property type="term" value="F:ATP binding"/>
    <property type="evidence" value="ECO:0007669"/>
    <property type="project" value="InterPro"/>
</dbReference>
<feature type="domain" description="Helicase/UvrB N-terminal" evidence="1">
    <location>
        <begin position="373"/>
        <end position="442"/>
    </location>
</feature>
<evidence type="ECO:0000313" key="2">
    <source>
        <dbReference type="EMBL" id="ANP37593.1"/>
    </source>
</evidence>
<dbReference type="AlphaFoldDB" id="A0A1B0ZTQ4"/>
<dbReference type="GO" id="GO:0003677">
    <property type="term" value="F:DNA binding"/>
    <property type="evidence" value="ECO:0007669"/>
    <property type="project" value="InterPro"/>
</dbReference>
<dbReference type="InterPro" id="IPR027417">
    <property type="entry name" value="P-loop_NTPase"/>
</dbReference>
<dbReference type="OrthoDB" id="123525at2"/>
<gene>
    <name evidence="2" type="ORF">JL2886_02705</name>
</gene>
<name>A0A1B0ZTQ4_9RHOB</name>
<dbReference type="Pfam" id="PF04851">
    <property type="entry name" value="ResIII"/>
    <property type="match status" value="1"/>
</dbReference>
<organism evidence="2 3">
    <name type="scientific">Phaeobacter gallaeciensis</name>
    <dbReference type="NCBI Taxonomy" id="60890"/>
    <lineage>
        <taxon>Bacteria</taxon>
        <taxon>Pseudomonadati</taxon>
        <taxon>Pseudomonadota</taxon>
        <taxon>Alphaproteobacteria</taxon>
        <taxon>Rhodobacterales</taxon>
        <taxon>Roseobacteraceae</taxon>
        <taxon>Phaeobacter</taxon>
    </lineage>
</organism>
<dbReference type="SUPFAM" id="SSF52540">
    <property type="entry name" value="P-loop containing nucleoside triphosphate hydrolases"/>
    <property type="match status" value="1"/>
</dbReference>
<dbReference type="EMBL" id="CP015124">
    <property type="protein sequence ID" value="ANP37593.1"/>
    <property type="molecule type" value="Genomic_DNA"/>
</dbReference>
<proteinExistence type="predicted"/>
<evidence type="ECO:0000313" key="3">
    <source>
        <dbReference type="Proteomes" id="UP000092565"/>
    </source>
</evidence>
<dbReference type="Gene3D" id="3.40.50.300">
    <property type="entry name" value="P-loop containing nucleotide triphosphate hydrolases"/>
    <property type="match status" value="1"/>
</dbReference>
<sequence>MDQLTILRSHAIAAKHVRATKSGQLELLPVRMSSLFDVEQQNVRSLQDLYERLCRLQEDPKRFVIRGVLAPDRPVKGVRRTSRANSDQPANFAACSRQWLMVDLDGIPLPSEWQDFEQHTPEILDHVVSLLPPEFAGVAFAYQWSGSMGFKNDEIRLHLWFWLDNPVSDQEAKAWLQETPVDLSVFNAVQPHFTAAPILENGVKDPVVKRLGLHNPSGFRLSVQPPSDLSDRALRPRHCQHRSDTDRLDVQGIIRDPDTGLVIDGRERFMLLKSNDATCELMRGRSKKGDFPDLTEIADLTWELFSAEADVSDNKWSYSHALSEAERRRDELKTERYSFQSRADTTMLLPACEPFTRLSPVDASQGQNRLNSALTDFFAEIEHSPRLALRITTGAGKTYSTLKHLRNYLASSLGKTVEVYVPRHDLAEQYVQEIERLGGFNAEVIHVMPRTGGPRRELPVLCDRPDYVRGLEQEGLSVYGNACSADDGEKCAYFDSCRYLKQFRDVDVSTDNHGNVVRIMVHQYLRLPRNQLMSRPDLVVIDEAFFNEVVDTQTEIPLHEIRTHIRTGNIPDLGRKISNALEDGEPLLKSLRSEGIHPSDLEEVRLDHLLPSFPFEPERQSKPKTTGDPVLFRSLKTLLRILREEMRLQPHRDEVPRIVYALSRKSGQVARLAYVQGLLIPENCAVLCLDATADHRLLEPLLGAVDLERIDVKQNAGIVQVYDRTGSKAHWNGPTGDVEKLAEVLNTWAEFGEPPLVVSHKDLADKLRESDDIASDVKINHFAALRGSNDAEDCSAIFIAGRNMPPPFEVDLKARALFWDDEEPLQHDAAARPSGLSEPSERLPVQLRGYVQSSRNPMPQSGVMVPSFSDHRIEAIHAQIRDAETMQAIGRLRLVHSPYRKRVFLLSNLPVEVEVDELVAFDELMPDRLEMEMMRKGNIPLTPLGLMKMRPDLASSKATAEKLLQRSCIGDVDFLRAGPELIATGAVVLSFKAENAGRRRTHRHLFLLGNHSGQREPHLNHGLTSVGHFSLDRAVRFLEEGDPQVEGSGWAGVSDPQIEEVFNSDAP</sequence>
<accession>A0A1B0ZTQ4</accession>
<dbReference type="InterPro" id="IPR006935">
    <property type="entry name" value="Helicase/UvrB_N"/>
</dbReference>
<dbReference type="GO" id="GO:0016787">
    <property type="term" value="F:hydrolase activity"/>
    <property type="evidence" value="ECO:0007669"/>
    <property type="project" value="InterPro"/>
</dbReference>
<protein>
    <recommendedName>
        <fullName evidence="1">Helicase/UvrB N-terminal domain-containing protein</fullName>
    </recommendedName>
</protein>
<keyword evidence="3" id="KW-1185">Reference proteome</keyword>
<dbReference type="Proteomes" id="UP000092565">
    <property type="component" value="Chromosome"/>
</dbReference>
<evidence type="ECO:0000259" key="1">
    <source>
        <dbReference type="Pfam" id="PF04851"/>
    </source>
</evidence>